<comment type="caution">
    <text evidence="1">The sequence shown here is derived from an EMBL/GenBank/DDBJ whole genome shotgun (WGS) entry which is preliminary data.</text>
</comment>
<dbReference type="NCBIfam" id="TIGR02856">
    <property type="entry name" value="spore_yqfC"/>
    <property type="match status" value="1"/>
</dbReference>
<dbReference type="InterPro" id="IPR022477">
    <property type="entry name" value="Spore_YqfC"/>
</dbReference>
<dbReference type="eggNOG" id="ENOG5032ZA5">
    <property type="taxonomic scope" value="Bacteria"/>
</dbReference>
<accession>A0A074LTD8</accession>
<dbReference type="InterPro" id="IPR022476">
    <property type="entry name" value="Spore_YabP/YqfC"/>
</dbReference>
<dbReference type="AlphaFoldDB" id="A0A074LTD8"/>
<dbReference type="Pfam" id="PF07873">
    <property type="entry name" value="YabP"/>
    <property type="match status" value="1"/>
</dbReference>
<name>A0A074LTD8_9BACL</name>
<dbReference type="EMBL" id="JMIR01000008">
    <property type="protein sequence ID" value="KEO83805.1"/>
    <property type="molecule type" value="Genomic_DNA"/>
</dbReference>
<dbReference type="InterPro" id="IPR038705">
    <property type="entry name" value="YabP_sf"/>
</dbReference>
<proteinExistence type="predicted"/>
<dbReference type="RefSeq" id="WP_238546075.1">
    <property type="nucleotide sequence ID" value="NZ_JMIR01000008.1"/>
</dbReference>
<reference evidence="1 2" key="1">
    <citation type="journal article" date="2013" name="Int. J. Syst. Evol. Microbiol.">
        <title>Tumebacillus flagellatus sp. nov., an alpha-amylase/pullulanase-producing bacterium isolated from cassava wastewater.</title>
        <authorList>
            <person name="Wang Q."/>
            <person name="Xie N."/>
            <person name="Qin Y."/>
            <person name="Shen N."/>
            <person name="Zhu J."/>
            <person name="Mi H."/>
            <person name="Huang R."/>
        </authorList>
    </citation>
    <scope>NUCLEOTIDE SEQUENCE [LARGE SCALE GENOMIC DNA]</scope>
    <source>
        <strain evidence="1 2">GST4</strain>
    </source>
</reference>
<dbReference type="Gene3D" id="2.60.40.2000">
    <property type="match status" value="1"/>
</dbReference>
<protein>
    <submittedName>
        <fullName evidence="1">Stage IV sporulation protein</fullName>
    </submittedName>
</protein>
<sequence>MRASWRQRMKKLAADLLDVPKDSVLNVPRITLIGGLQLYVENYRGIVEFQDDLLRLALTEGQLLVNGKELVIKHIFPTEVVIEGSISGIKYLHEPTIRNRRI</sequence>
<dbReference type="STRING" id="1157490.EL26_07760"/>
<keyword evidence="2" id="KW-1185">Reference proteome</keyword>
<organism evidence="1 2">
    <name type="scientific">Tumebacillus flagellatus</name>
    <dbReference type="NCBI Taxonomy" id="1157490"/>
    <lineage>
        <taxon>Bacteria</taxon>
        <taxon>Bacillati</taxon>
        <taxon>Bacillota</taxon>
        <taxon>Bacilli</taxon>
        <taxon>Bacillales</taxon>
        <taxon>Alicyclobacillaceae</taxon>
        <taxon>Tumebacillus</taxon>
    </lineage>
</organism>
<evidence type="ECO:0000313" key="1">
    <source>
        <dbReference type="EMBL" id="KEO83805.1"/>
    </source>
</evidence>
<evidence type="ECO:0000313" key="2">
    <source>
        <dbReference type="Proteomes" id="UP000027931"/>
    </source>
</evidence>
<dbReference type="Proteomes" id="UP000027931">
    <property type="component" value="Unassembled WGS sequence"/>
</dbReference>
<gene>
    <name evidence="1" type="ORF">EL26_07760</name>
</gene>